<dbReference type="EMBL" id="JBHSHC010000050">
    <property type="protein sequence ID" value="MFC4767178.1"/>
    <property type="molecule type" value="Genomic_DNA"/>
</dbReference>
<sequence length="65" mass="7447">MVQVSQKVFDGLEAVRSSGVTNMLDYGAVMYYAAKWGYTETVLWMQDHKRDYIQGIFEGFEIVSS</sequence>
<dbReference type="Pfam" id="PF16468">
    <property type="entry name" value="DUF5049"/>
    <property type="match status" value="1"/>
</dbReference>
<proteinExistence type="predicted"/>
<evidence type="ECO:0000313" key="1">
    <source>
        <dbReference type="EMBL" id="MFC4767178.1"/>
    </source>
</evidence>
<evidence type="ECO:0000313" key="2">
    <source>
        <dbReference type="Proteomes" id="UP001596002"/>
    </source>
</evidence>
<dbReference type="RefSeq" id="WP_380025096.1">
    <property type="nucleotide sequence ID" value="NZ_JBHSHC010000050.1"/>
</dbReference>
<dbReference type="InterPro" id="IPR032488">
    <property type="entry name" value="DUF5049"/>
</dbReference>
<accession>A0ABV9PZV2</accession>
<name>A0ABV9PZV2_9BACL</name>
<gene>
    <name evidence="1" type="ORF">ACFO8Q_07345</name>
</gene>
<protein>
    <submittedName>
        <fullName evidence="1">DUF5049 domain-containing protein</fullName>
    </submittedName>
</protein>
<keyword evidence="2" id="KW-1185">Reference proteome</keyword>
<comment type="caution">
    <text evidence="1">The sequence shown here is derived from an EMBL/GenBank/DDBJ whole genome shotgun (WGS) entry which is preliminary data.</text>
</comment>
<organism evidence="1 2">
    <name type="scientific">Effusibacillus consociatus</name>
    <dbReference type="NCBI Taxonomy" id="1117041"/>
    <lineage>
        <taxon>Bacteria</taxon>
        <taxon>Bacillati</taxon>
        <taxon>Bacillota</taxon>
        <taxon>Bacilli</taxon>
        <taxon>Bacillales</taxon>
        <taxon>Alicyclobacillaceae</taxon>
        <taxon>Effusibacillus</taxon>
    </lineage>
</organism>
<dbReference type="Proteomes" id="UP001596002">
    <property type="component" value="Unassembled WGS sequence"/>
</dbReference>
<reference evidence="2" key="1">
    <citation type="journal article" date="2019" name="Int. J. Syst. Evol. Microbiol.">
        <title>The Global Catalogue of Microorganisms (GCM) 10K type strain sequencing project: providing services to taxonomists for standard genome sequencing and annotation.</title>
        <authorList>
            <consortium name="The Broad Institute Genomics Platform"/>
            <consortium name="The Broad Institute Genome Sequencing Center for Infectious Disease"/>
            <person name="Wu L."/>
            <person name="Ma J."/>
        </authorList>
    </citation>
    <scope>NUCLEOTIDE SEQUENCE [LARGE SCALE GENOMIC DNA]</scope>
    <source>
        <strain evidence="2">WYCCWR 12678</strain>
    </source>
</reference>